<proteinExistence type="predicted"/>
<name>A0AAE0D7M4_COLKA</name>
<reference evidence="2" key="1">
    <citation type="submission" date="2023-02" db="EMBL/GenBank/DDBJ databases">
        <title>Colletotrichum kahawae CIFC_Que2 genome sequencing and assembly.</title>
        <authorList>
            <person name="Baroncelli R."/>
        </authorList>
    </citation>
    <scope>NUCLEOTIDE SEQUENCE</scope>
    <source>
        <strain evidence="2">CIFC_Que2</strain>
    </source>
</reference>
<protein>
    <submittedName>
        <fullName evidence="2">Uncharacterized protein</fullName>
    </submittedName>
</protein>
<evidence type="ECO:0000313" key="3">
    <source>
        <dbReference type="Proteomes" id="UP001281614"/>
    </source>
</evidence>
<dbReference type="AlphaFoldDB" id="A0AAE0D7M4"/>
<sequence length="150" mass="16334">MELSGREGPLPRELCGLPWAAVAGHAGPVSSDLSTSAANHGRPWVVCCKLQVPEAAYSEDSKGHSCRYNAGRAIRKATDWQWFLAVTRILNEFPLSSGSANSRKAHRPWGPSPGGPAGPPSRRWLRSEWGSRRVQQRFGFPLGRGFDAGQ</sequence>
<gene>
    <name evidence="2" type="ORF">CKAH01_15579</name>
</gene>
<feature type="compositionally biased region" description="Pro residues" evidence="1">
    <location>
        <begin position="110"/>
        <end position="119"/>
    </location>
</feature>
<comment type="caution">
    <text evidence="2">The sequence shown here is derived from an EMBL/GenBank/DDBJ whole genome shotgun (WGS) entry which is preliminary data.</text>
</comment>
<keyword evidence="3" id="KW-1185">Reference proteome</keyword>
<evidence type="ECO:0000256" key="1">
    <source>
        <dbReference type="SAM" id="MobiDB-lite"/>
    </source>
</evidence>
<organism evidence="2 3">
    <name type="scientific">Colletotrichum kahawae</name>
    <name type="common">Coffee berry disease fungus</name>
    <dbReference type="NCBI Taxonomy" id="34407"/>
    <lineage>
        <taxon>Eukaryota</taxon>
        <taxon>Fungi</taxon>
        <taxon>Dikarya</taxon>
        <taxon>Ascomycota</taxon>
        <taxon>Pezizomycotina</taxon>
        <taxon>Sordariomycetes</taxon>
        <taxon>Hypocreomycetidae</taxon>
        <taxon>Glomerellales</taxon>
        <taxon>Glomerellaceae</taxon>
        <taxon>Colletotrichum</taxon>
        <taxon>Colletotrichum gloeosporioides species complex</taxon>
    </lineage>
</organism>
<dbReference type="EMBL" id="VYYT01000128">
    <property type="protein sequence ID" value="KAK2765775.1"/>
    <property type="molecule type" value="Genomic_DNA"/>
</dbReference>
<accession>A0AAE0D7M4</accession>
<feature type="region of interest" description="Disordered" evidence="1">
    <location>
        <begin position="95"/>
        <end position="126"/>
    </location>
</feature>
<evidence type="ECO:0000313" key="2">
    <source>
        <dbReference type="EMBL" id="KAK2765775.1"/>
    </source>
</evidence>
<dbReference type="Proteomes" id="UP001281614">
    <property type="component" value="Unassembled WGS sequence"/>
</dbReference>